<name>A0A166ZF34_9PEZI</name>
<sequence>MSLGPQCWRCRKKRLRCDSSRPACRKCLAADVECPGYGDKRPIEWRDPLVLTDNGIVRIRDPEAVKKHPARTSVLGVVCRPPRTAGSEMELKIAVDAMEYCGGLIFLVDNHHVAPDLVPYSTNRSPYQVSPQQVGELAGYLRNALVSIAALHRHVSGEPSLVLKLSAGNDGGPQSVVRSRARSVATAPPEDSELSRLIAAGDFESVHFASQAAALKALGEELRNHRPDGSTDSFDPSILVGILVLLSSQVTYPSAASTCVRLKANSRNQIQFSAYAPWQSHIDGTWGLVQAHGGFEAVARMDLELCRLLQQFAAFDIFGMTTHRLTETSAQTVIQRASSYVSIFQNSEANARNPGQLVPNDLAKILIQINVLRANYTLSATEKSRTEGLSSILDFLGGSPPDNWVAEISIAAAAWLRPSKLSEDQETKDAWRALMAAYHNAVTLYAISSLTRLGGTLTSEAADPQDPALLLEGRKLTAYHALLASLRVLFDQRARRRRHDTVESRKPVASSAGLLHKFVIWPMVIAGTQSTLVYHDEEATRFLCSGMRAVGEELGTVSMIDGARLIEKLHSAKEQCREFPSWDDWFDGAPLFLM</sequence>
<protein>
    <submittedName>
        <fullName evidence="5">C6 zinc finger domain protein</fullName>
    </submittedName>
</protein>
<organism evidence="5 6">
    <name type="scientific">Colletotrichum tofieldiae</name>
    <dbReference type="NCBI Taxonomy" id="708197"/>
    <lineage>
        <taxon>Eukaryota</taxon>
        <taxon>Fungi</taxon>
        <taxon>Dikarya</taxon>
        <taxon>Ascomycota</taxon>
        <taxon>Pezizomycotina</taxon>
        <taxon>Sordariomycetes</taxon>
        <taxon>Hypocreomycetidae</taxon>
        <taxon>Glomerellales</taxon>
        <taxon>Glomerellaceae</taxon>
        <taxon>Colletotrichum</taxon>
        <taxon>Colletotrichum spaethianum species complex</taxon>
    </lineage>
</organism>
<evidence type="ECO:0000313" key="6">
    <source>
        <dbReference type="Proteomes" id="UP000076552"/>
    </source>
</evidence>
<dbReference type="Pfam" id="PF00172">
    <property type="entry name" value="Zn_clus"/>
    <property type="match status" value="1"/>
</dbReference>
<feature type="region of interest" description="Disordered" evidence="3">
    <location>
        <begin position="169"/>
        <end position="188"/>
    </location>
</feature>
<keyword evidence="2" id="KW-0539">Nucleus</keyword>
<proteinExistence type="predicted"/>
<dbReference type="PROSITE" id="PS50048">
    <property type="entry name" value="ZN2_CY6_FUNGAL_2"/>
    <property type="match status" value="1"/>
</dbReference>
<dbReference type="InterPro" id="IPR036864">
    <property type="entry name" value="Zn2-C6_fun-type_DNA-bd_sf"/>
</dbReference>
<evidence type="ECO:0000256" key="2">
    <source>
        <dbReference type="ARBA" id="ARBA00023242"/>
    </source>
</evidence>
<dbReference type="PANTHER" id="PTHR37534">
    <property type="entry name" value="TRANSCRIPTIONAL ACTIVATOR PROTEIN UGA3"/>
    <property type="match status" value="1"/>
</dbReference>
<dbReference type="Proteomes" id="UP000076552">
    <property type="component" value="Unassembled WGS sequence"/>
</dbReference>
<dbReference type="CDD" id="cd00067">
    <property type="entry name" value="GAL4"/>
    <property type="match status" value="1"/>
</dbReference>
<dbReference type="InterPro" id="IPR021858">
    <property type="entry name" value="Fun_TF"/>
</dbReference>
<gene>
    <name evidence="5" type="ORF">CT0861_08981</name>
</gene>
<evidence type="ECO:0000256" key="1">
    <source>
        <dbReference type="ARBA" id="ARBA00004123"/>
    </source>
</evidence>
<dbReference type="AlphaFoldDB" id="A0A166ZF34"/>
<dbReference type="GO" id="GO:0008270">
    <property type="term" value="F:zinc ion binding"/>
    <property type="evidence" value="ECO:0007669"/>
    <property type="project" value="InterPro"/>
</dbReference>
<evidence type="ECO:0000256" key="3">
    <source>
        <dbReference type="SAM" id="MobiDB-lite"/>
    </source>
</evidence>
<reference evidence="5 6" key="1">
    <citation type="submission" date="2015-06" db="EMBL/GenBank/DDBJ databases">
        <title>Survival trade-offs in plant roots during colonization by closely related pathogenic and mutualistic fungi.</title>
        <authorList>
            <person name="Hacquard S."/>
            <person name="Kracher B."/>
            <person name="Hiruma K."/>
            <person name="Weinman A."/>
            <person name="Muench P."/>
            <person name="Garrido Oter R."/>
            <person name="Ver Loren van Themaat E."/>
            <person name="Dallerey J.-F."/>
            <person name="Damm U."/>
            <person name="Henrissat B."/>
            <person name="Lespinet O."/>
            <person name="Thon M."/>
            <person name="Kemen E."/>
            <person name="McHardy A.C."/>
            <person name="Schulze-Lefert P."/>
            <person name="O'Connell R.J."/>
        </authorList>
    </citation>
    <scope>NUCLEOTIDE SEQUENCE [LARGE SCALE GENOMIC DNA]</scope>
    <source>
        <strain evidence="5 6">0861</strain>
    </source>
</reference>
<keyword evidence="6" id="KW-1185">Reference proteome</keyword>
<comment type="caution">
    <text evidence="5">The sequence shown here is derived from an EMBL/GenBank/DDBJ whole genome shotgun (WGS) entry which is preliminary data.</text>
</comment>
<dbReference type="GO" id="GO:0000981">
    <property type="term" value="F:DNA-binding transcription factor activity, RNA polymerase II-specific"/>
    <property type="evidence" value="ECO:0007669"/>
    <property type="project" value="InterPro"/>
</dbReference>
<dbReference type="Gene3D" id="4.10.240.10">
    <property type="entry name" value="Zn(2)-C6 fungal-type DNA-binding domain"/>
    <property type="match status" value="1"/>
</dbReference>
<dbReference type="GO" id="GO:0005634">
    <property type="term" value="C:nucleus"/>
    <property type="evidence" value="ECO:0007669"/>
    <property type="project" value="UniProtKB-SubCell"/>
</dbReference>
<evidence type="ECO:0000259" key="4">
    <source>
        <dbReference type="PROSITE" id="PS50048"/>
    </source>
</evidence>
<dbReference type="PANTHER" id="PTHR37534:SF51">
    <property type="entry name" value="ACRIFLAVINE SENSITIVITY CONTROL PROTEIN ACR-2"/>
    <property type="match status" value="1"/>
</dbReference>
<feature type="domain" description="Zn(2)-C6 fungal-type" evidence="4">
    <location>
        <begin position="6"/>
        <end position="34"/>
    </location>
</feature>
<dbReference type="SUPFAM" id="SSF57701">
    <property type="entry name" value="Zn2/Cys6 DNA-binding domain"/>
    <property type="match status" value="1"/>
</dbReference>
<dbReference type="EMBL" id="LFIV01000001">
    <property type="protein sequence ID" value="KZL78822.1"/>
    <property type="molecule type" value="Genomic_DNA"/>
</dbReference>
<dbReference type="SMART" id="SM00066">
    <property type="entry name" value="GAL4"/>
    <property type="match status" value="1"/>
</dbReference>
<dbReference type="GO" id="GO:0000976">
    <property type="term" value="F:transcription cis-regulatory region binding"/>
    <property type="evidence" value="ECO:0007669"/>
    <property type="project" value="TreeGrafter"/>
</dbReference>
<comment type="subcellular location">
    <subcellularLocation>
        <location evidence="1">Nucleus</location>
    </subcellularLocation>
</comment>
<dbReference type="Pfam" id="PF11951">
    <property type="entry name" value="Fungal_trans_2"/>
    <property type="match status" value="1"/>
</dbReference>
<dbReference type="GO" id="GO:0045944">
    <property type="term" value="P:positive regulation of transcription by RNA polymerase II"/>
    <property type="evidence" value="ECO:0007669"/>
    <property type="project" value="TreeGrafter"/>
</dbReference>
<accession>A0A166ZF34</accession>
<dbReference type="InterPro" id="IPR001138">
    <property type="entry name" value="Zn2Cys6_DnaBD"/>
</dbReference>
<evidence type="ECO:0000313" key="5">
    <source>
        <dbReference type="EMBL" id="KZL78822.1"/>
    </source>
</evidence>